<keyword evidence="2 6" id="KW-0853">WD repeat</keyword>
<dbReference type="KEGG" id="ncs:NCAS_0B03330"/>
<feature type="compositionally biased region" description="Basic and acidic residues" evidence="7">
    <location>
        <begin position="69"/>
        <end position="89"/>
    </location>
</feature>
<sequence>MTVVHPFQSIVPSRDNSLLFVTSRNQILGFKYTNEKFNILYHWKDQYERETLLREKVIKEQKRQLAENAKLDLKKSKDNEGKPVVRPEPKIPTPGPGAPPIYSIVRNLIVSPDDTKLFACTDSDKAIIELSYDVNASSSTPLGLDLLKRQPYSKRPNAITITKDQKNVIMVDKFGDAFSMPIDGSPVLDINEIEPILGHVSMLTDVLMVTDGEGKQYIITSDRDEHIKISHYPQCFIVDKWLFGHKEFVSSLCSPTWKSDWLFSAGGDDNVFAWNWVEGKNSSKFNYSELIRPYLTDAHLAPARFQNETNDTIEYSVSKVVVLANRPFIAFFVEATKLLFIISVDKSTGFLALAQQIEMPYNIISLSSSASDDELQITLDNRDCDNHKHFAKFVTFDKDTGKFVVDTTKSSAFDEAVAAALKLDFDLQCEKADIYPLYNVTSLKKHGEHFS</sequence>
<evidence type="ECO:0000256" key="1">
    <source>
        <dbReference type="ARBA" id="ARBA00004123"/>
    </source>
</evidence>
<dbReference type="Gene3D" id="2.130.10.10">
    <property type="entry name" value="YVTN repeat-like/Quinoprotein amine dehydrogenase"/>
    <property type="match status" value="1"/>
</dbReference>
<dbReference type="OMA" id="VKHWLFG"/>
<dbReference type="FunCoup" id="G0VBU1">
    <property type="interactions" value="298"/>
</dbReference>
<keyword evidence="9" id="KW-1185">Reference proteome</keyword>
<keyword evidence="3 6" id="KW-0819">tRNA processing</keyword>
<evidence type="ECO:0000256" key="4">
    <source>
        <dbReference type="ARBA" id="ARBA00022737"/>
    </source>
</evidence>
<evidence type="ECO:0000256" key="6">
    <source>
        <dbReference type="HAMAP-Rule" id="MF_03056"/>
    </source>
</evidence>
<dbReference type="InterPro" id="IPR028884">
    <property type="entry name" value="Trm82"/>
</dbReference>
<dbReference type="STRING" id="1064592.G0VBU1"/>
<dbReference type="InParanoid" id="G0VBU1"/>
<dbReference type="SUPFAM" id="SSF50978">
    <property type="entry name" value="WD40 repeat-like"/>
    <property type="match status" value="1"/>
</dbReference>
<protein>
    <submittedName>
        <fullName evidence="8">Uncharacterized protein</fullName>
    </submittedName>
</protein>
<feature type="region of interest" description="Disordered" evidence="7">
    <location>
        <begin position="69"/>
        <end position="97"/>
    </location>
</feature>
<accession>G0VBU1</accession>
<comment type="function">
    <text evidence="6">Required for the formation of N(7)-methylguanine at position 46 (m7G46) in tRNA. In the complex, it is required to stabilize and induce conformational changes of the catalytic subunit.</text>
</comment>
<name>G0VBU1_NAUCA</name>
<dbReference type="GO" id="GO:0005634">
    <property type="term" value="C:nucleus"/>
    <property type="evidence" value="ECO:0007669"/>
    <property type="project" value="UniProtKB-SubCell"/>
</dbReference>
<evidence type="ECO:0000256" key="3">
    <source>
        <dbReference type="ARBA" id="ARBA00022694"/>
    </source>
</evidence>
<dbReference type="GeneID" id="96901977"/>
<dbReference type="GO" id="GO:0008047">
    <property type="term" value="F:enzyme activator activity"/>
    <property type="evidence" value="ECO:0007669"/>
    <property type="project" value="EnsemblFungi"/>
</dbReference>
<dbReference type="UniPathway" id="UPA00989"/>
<dbReference type="Proteomes" id="UP000001640">
    <property type="component" value="Chromosome 2"/>
</dbReference>
<dbReference type="EMBL" id="HE576753">
    <property type="protein sequence ID" value="CCC68417.1"/>
    <property type="molecule type" value="Genomic_DNA"/>
</dbReference>
<dbReference type="GO" id="GO:0106004">
    <property type="term" value="P:tRNA (guanine-N7)-methylation"/>
    <property type="evidence" value="ECO:0007669"/>
    <property type="project" value="UniProtKB-UniRule"/>
</dbReference>
<dbReference type="PANTHER" id="PTHR16288">
    <property type="entry name" value="WD40 REPEAT PROTEIN 4"/>
    <property type="match status" value="1"/>
</dbReference>
<dbReference type="InterPro" id="IPR015943">
    <property type="entry name" value="WD40/YVTN_repeat-like_dom_sf"/>
</dbReference>
<reference evidence="8 9" key="1">
    <citation type="journal article" date="2011" name="Proc. Natl. Acad. Sci. U.S.A.">
        <title>Evolutionary erosion of yeast sex chromosomes by mating-type switching accidents.</title>
        <authorList>
            <person name="Gordon J.L."/>
            <person name="Armisen D."/>
            <person name="Proux-Wera E."/>
            <person name="Oheigeartaigh S.S."/>
            <person name="Byrne K.P."/>
            <person name="Wolfe K.H."/>
        </authorList>
    </citation>
    <scope>NUCLEOTIDE SEQUENCE [LARGE SCALE GENOMIC DNA]</scope>
    <source>
        <strain evidence="9">ATCC 76901 / BCRC 22586 / CBS 4309 / NBRC 1992 / NRRL Y-12630</strain>
    </source>
</reference>
<keyword evidence="4 6" id="KW-0677">Repeat</keyword>
<reference key="2">
    <citation type="submission" date="2011-08" db="EMBL/GenBank/DDBJ databases">
        <title>Genome sequence of Naumovozyma castellii.</title>
        <authorList>
            <person name="Gordon J.L."/>
            <person name="Armisen D."/>
            <person name="Proux-Wera E."/>
            <person name="OhEigeartaigh S.S."/>
            <person name="Byrne K.P."/>
            <person name="Wolfe K.H."/>
        </authorList>
    </citation>
    <scope>NUCLEOTIDE SEQUENCE</scope>
    <source>
        <strain>Type strain:CBS 4309</strain>
    </source>
</reference>
<dbReference type="GO" id="GO:0106143">
    <property type="term" value="C:tRNA (m7G46) methyltransferase complex"/>
    <property type="evidence" value="ECO:0007669"/>
    <property type="project" value="EnsemblFungi"/>
</dbReference>
<evidence type="ECO:0000256" key="5">
    <source>
        <dbReference type="ARBA" id="ARBA00023242"/>
    </source>
</evidence>
<organism evidence="8 9">
    <name type="scientific">Naumovozyma castellii</name>
    <name type="common">Yeast</name>
    <name type="synonym">Saccharomyces castellii</name>
    <dbReference type="NCBI Taxonomy" id="27288"/>
    <lineage>
        <taxon>Eukaryota</taxon>
        <taxon>Fungi</taxon>
        <taxon>Dikarya</taxon>
        <taxon>Ascomycota</taxon>
        <taxon>Saccharomycotina</taxon>
        <taxon>Saccharomycetes</taxon>
        <taxon>Saccharomycetales</taxon>
        <taxon>Saccharomycetaceae</taxon>
        <taxon>Naumovozyma</taxon>
    </lineage>
</organism>
<evidence type="ECO:0000313" key="8">
    <source>
        <dbReference type="EMBL" id="CCC68417.1"/>
    </source>
</evidence>
<evidence type="ECO:0000256" key="2">
    <source>
        <dbReference type="ARBA" id="ARBA00022574"/>
    </source>
</evidence>
<keyword evidence="5 6" id="KW-0539">Nucleus</keyword>
<evidence type="ECO:0000256" key="7">
    <source>
        <dbReference type="SAM" id="MobiDB-lite"/>
    </source>
</evidence>
<dbReference type="InterPro" id="IPR036322">
    <property type="entry name" value="WD40_repeat_dom_sf"/>
</dbReference>
<comment type="pathway">
    <text evidence="6">tRNA modification; N(7)-methylguanine-tRNA biosynthesis.</text>
</comment>
<dbReference type="PANTHER" id="PTHR16288:SF0">
    <property type="entry name" value="TRNA (GUANINE-N(7)-)-METHYLTRANSFERASE NON-CATALYTIC SUBUNIT WDR4"/>
    <property type="match status" value="1"/>
</dbReference>
<evidence type="ECO:0000313" key="9">
    <source>
        <dbReference type="Proteomes" id="UP000001640"/>
    </source>
</evidence>
<dbReference type="HAMAP" id="MF_03056">
    <property type="entry name" value="TRM82"/>
    <property type="match status" value="1"/>
</dbReference>
<dbReference type="GO" id="GO:0005829">
    <property type="term" value="C:cytosol"/>
    <property type="evidence" value="ECO:0007669"/>
    <property type="project" value="EnsemblFungi"/>
</dbReference>
<dbReference type="eggNOG" id="KOG3914">
    <property type="taxonomic scope" value="Eukaryota"/>
</dbReference>
<dbReference type="HOGENOM" id="CLU_022082_0_0_1"/>
<gene>
    <name evidence="8" type="primary">NCAS0B03330</name>
    <name evidence="8" type="ordered locus">NCAS_0B03330</name>
</gene>
<comment type="subcellular location">
    <subcellularLocation>
        <location evidence="1 6">Nucleus</location>
    </subcellularLocation>
</comment>
<proteinExistence type="inferred from homology"/>
<comment type="similarity">
    <text evidence="6">Belongs to the WD repeat TRM82 family.</text>
</comment>
<dbReference type="OrthoDB" id="339900at2759"/>
<dbReference type="AlphaFoldDB" id="G0VBU1"/>
<dbReference type="RefSeq" id="XP_003674791.1">
    <property type="nucleotide sequence ID" value="XM_003674743.1"/>
</dbReference>